<gene>
    <name evidence="7" type="ORF">Q615_SPAC00079G0001</name>
</gene>
<evidence type="ECO:0000313" key="8">
    <source>
        <dbReference type="Proteomes" id="UP000018846"/>
    </source>
</evidence>
<dbReference type="SUPFAM" id="SSF52540">
    <property type="entry name" value="P-loop containing nucleoside triphosphate hydrolases"/>
    <property type="match status" value="1"/>
</dbReference>
<dbReference type="PANTHER" id="PTHR24221:SF654">
    <property type="entry name" value="ATP-BINDING CASSETTE SUB-FAMILY B MEMBER 6"/>
    <property type="match status" value="1"/>
</dbReference>
<dbReference type="InterPro" id="IPR027417">
    <property type="entry name" value="P-loop_NTPase"/>
</dbReference>
<evidence type="ECO:0000256" key="2">
    <source>
        <dbReference type="ARBA" id="ARBA00022692"/>
    </source>
</evidence>
<dbReference type="eggNOG" id="COG1132">
    <property type="taxonomic scope" value="Bacteria"/>
</dbReference>
<sequence>CCQLPVSLSKNISPTTMITVLPFGWYFYISGSLSAEVFISVIILSLGIAGPLLETINFVDGLAKIGTIANSINLILEGKEQKHSDREVTIQQYNIDLQNVKFGYEEEKEILHGISLNIKEGTTVAFVGPSGSGKSTLAKLIAGYWDITEGNINIGGYNLNEIPLKQLYSLTAFVSQDNF</sequence>
<dbReference type="GO" id="GO:0016887">
    <property type="term" value="F:ATP hydrolysis activity"/>
    <property type="evidence" value="ECO:0007669"/>
    <property type="project" value="InterPro"/>
</dbReference>
<comment type="subcellular location">
    <subcellularLocation>
        <location evidence="1">Cell membrane</location>
        <topology evidence="1">Multi-pass membrane protein</topology>
    </subcellularLocation>
</comment>
<dbReference type="AlphaFoldDB" id="W1U455"/>
<protein>
    <submittedName>
        <fullName evidence="7">ABC superfamily ATP binding cassette transporter, permease/ABC protein</fullName>
    </submittedName>
</protein>
<dbReference type="PANTHER" id="PTHR24221">
    <property type="entry name" value="ATP-BINDING CASSETTE SUB-FAMILY B"/>
    <property type="match status" value="1"/>
</dbReference>
<proteinExistence type="predicted"/>
<evidence type="ECO:0000259" key="6">
    <source>
        <dbReference type="Pfam" id="PF00005"/>
    </source>
</evidence>
<keyword evidence="3 5" id="KW-1133">Transmembrane helix</keyword>
<dbReference type="GO" id="GO:0005524">
    <property type="term" value="F:ATP binding"/>
    <property type="evidence" value="ECO:0007669"/>
    <property type="project" value="InterPro"/>
</dbReference>
<dbReference type="Pfam" id="PF00005">
    <property type="entry name" value="ABC_tran"/>
    <property type="match status" value="1"/>
</dbReference>
<dbReference type="Gene3D" id="3.40.50.300">
    <property type="entry name" value="P-loop containing nucleotide triphosphate hydrolases"/>
    <property type="match status" value="1"/>
</dbReference>
<evidence type="ECO:0000256" key="5">
    <source>
        <dbReference type="SAM" id="Phobius"/>
    </source>
</evidence>
<organism evidence="7 8">
    <name type="scientific">Streptococcus anginosus DORA_7</name>
    <dbReference type="NCBI Taxonomy" id="1403946"/>
    <lineage>
        <taxon>Bacteria</taxon>
        <taxon>Bacillati</taxon>
        <taxon>Bacillota</taxon>
        <taxon>Bacilli</taxon>
        <taxon>Lactobacillales</taxon>
        <taxon>Streptococcaceae</taxon>
        <taxon>Streptococcus</taxon>
        <taxon>Streptococcus anginosus group</taxon>
    </lineage>
</organism>
<feature type="non-terminal residue" evidence="7">
    <location>
        <position position="179"/>
    </location>
</feature>
<dbReference type="EMBL" id="AZMF01000079">
    <property type="protein sequence ID" value="ETI86383.1"/>
    <property type="molecule type" value="Genomic_DNA"/>
</dbReference>
<reference evidence="7 8" key="1">
    <citation type="submission" date="2013-12" db="EMBL/GenBank/DDBJ databases">
        <title>A Varibaculum cambriense genome reconstructed from a premature infant gut community with otherwise low bacterial novelty that shifts toward anaerobic metabolism during the third week of life.</title>
        <authorList>
            <person name="Brown C.T."/>
            <person name="Sharon I."/>
            <person name="Thomas B.C."/>
            <person name="Castelle C.J."/>
            <person name="Morowitz M.J."/>
            <person name="Banfield J.F."/>
        </authorList>
    </citation>
    <scope>NUCLEOTIDE SEQUENCE [LARGE SCALE GENOMIC DNA]</scope>
    <source>
        <strain evidence="8">DORA_7</strain>
    </source>
</reference>
<comment type="caution">
    <text evidence="7">The sequence shown here is derived from an EMBL/GenBank/DDBJ whole genome shotgun (WGS) entry which is preliminary data.</text>
</comment>
<dbReference type="InterPro" id="IPR036640">
    <property type="entry name" value="ABC1_TM_sf"/>
</dbReference>
<keyword evidence="4 5" id="KW-0472">Membrane</keyword>
<feature type="non-terminal residue" evidence="7">
    <location>
        <position position="1"/>
    </location>
</feature>
<dbReference type="InterPro" id="IPR039421">
    <property type="entry name" value="Type_1_exporter"/>
</dbReference>
<keyword evidence="2 5" id="KW-0812">Transmembrane</keyword>
<dbReference type="Proteomes" id="UP000018846">
    <property type="component" value="Unassembled WGS sequence"/>
</dbReference>
<dbReference type="GO" id="GO:0034040">
    <property type="term" value="F:ATPase-coupled lipid transmembrane transporter activity"/>
    <property type="evidence" value="ECO:0007669"/>
    <property type="project" value="TreeGrafter"/>
</dbReference>
<accession>W1U455</accession>
<dbReference type="Gene3D" id="1.20.1560.10">
    <property type="entry name" value="ABC transporter type 1, transmembrane domain"/>
    <property type="match status" value="1"/>
</dbReference>
<feature type="transmembrane region" description="Helical" evidence="5">
    <location>
        <begin position="25"/>
        <end position="49"/>
    </location>
</feature>
<evidence type="ECO:0000256" key="3">
    <source>
        <dbReference type="ARBA" id="ARBA00022989"/>
    </source>
</evidence>
<dbReference type="GO" id="GO:0005886">
    <property type="term" value="C:plasma membrane"/>
    <property type="evidence" value="ECO:0007669"/>
    <property type="project" value="UniProtKB-SubCell"/>
</dbReference>
<evidence type="ECO:0000313" key="7">
    <source>
        <dbReference type="EMBL" id="ETI86383.1"/>
    </source>
</evidence>
<evidence type="ECO:0000256" key="4">
    <source>
        <dbReference type="ARBA" id="ARBA00023136"/>
    </source>
</evidence>
<feature type="domain" description="ABC transporter" evidence="6">
    <location>
        <begin position="111"/>
        <end position="177"/>
    </location>
</feature>
<name>W1U455_STRAP</name>
<dbReference type="InterPro" id="IPR003439">
    <property type="entry name" value="ABC_transporter-like_ATP-bd"/>
</dbReference>
<dbReference type="SUPFAM" id="SSF90123">
    <property type="entry name" value="ABC transporter transmembrane region"/>
    <property type="match status" value="1"/>
</dbReference>
<evidence type="ECO:0000256" key="1">
    <source>
        <dbReference type="ARBA" id="ARBA00004651"/>
    </source>
</evidence>